<feature type="region of interest" description="Disordered" evidence="1">
    <location>
        <begin position="481"/>
        <end position="573"/>
    </location>
</feature>
<sequence>MLPLFKKLFAYLVNDEPEPQSSPLRPPPPPVPNHATRPQRQAMPQNFAPPPGPQAGAQHAYHHGYYQQPAMYPTAPQAYAAPPPMYPAYGYSAHGYCFQQPLPPSPAFFPWQPPFVPYPYPNPYPPGPPALHHVPVASSKENLPAVPAPSQQYSESPLWCEGCNQFAVGGDNVDAEVVDYNAEEVQFTCQECRGTGRVIKALCGLKYSIILFPDPGATSNTRDLKHFPAVFVRRDAASMGTSGEYIFHWAQCTEDDSSTPLIFGRDRKACWDAVSTYRKLKPNQIAIVRLPKYMDPEPDVHKNATLERTFRCAFPSIAKIMTNFHDHPVVLDFVASSARTAIEIELEAVIEDVTPSLFYQHGLEVLSMPEQQWRMSSVGFALFQMLSVQLDLRLGEPLNLNGDLLDDLKNQRVISRMAADECALMAMWEWSSARADCDVMDLNNLKKKSSFIQKHVNYVRTYRPPAFHRIAPFPPNVKPRPPIIVPNEPAKPMRPRPRPAYNWMADPEEDATRKLAETKKRGRAVRFDNEGSGSDWQPDPEEESENRVSKKRKSAVQVAEVEPPRRRSTRLNK</sequence>
<accession>A0AAD6Y4H4</accession>
<evidence type="ECO:0000313" key="3">
    <source>
        <dbReference type="Proteomes" id="UP001219525"/>
    </source>
</evidence>
<evidence type="ECO:0000256" key="1">
    <source>
        <dbReference type="SAM" id="MobiDB-lite"/>
    </source>
</evidence>
<name>A0AAD6Y4H4_9AGAR</name>
<keyword evidence="3" id="KW-1185">Reference proteome</keyword>
<reference evidence="2" key="1">
    <citation type="submission" date="2023-03" db="EMBL/GenBank/DDBJ databases">
        <title>Massive genome expansion in bonnet fungi (Mycena s.s.) driven by repeated elements and novel gene families across ecological guilds.</title>
        <authorList>
            <consortium name="Lawrence Berkeley National Laboratory"/>
            <person name="Harder C.B."/>
            <person name="Miyauchi S."/>
            <person name="Viragh M."/>
            <person name="Kuo A."/>
            <person name="Thoen E."/>
            <person name="Andreopoulos B."/>
            <person name="Lu D."/>
            <person name="Skrede I."/>
            <person name="Drula E."/>
            <person name="Henrissat B."/>
            <person name="Morin E."/>
            <person name="Kohler A."/>
            <person name="Barry K."/>
            <person name="LaButti K."/>
            <person name="Morin E."/>
            <person name="Salamov A."/>
            <person name="Lipzen A."/>
            <person name="Mereny Z."/>
            <person name="Hegedus B."/>
            <person name="Baldrian P."/>
            <person name="Stursova M."/>
            <person name="Weitz H."/>
            <person name="Taylor A."/>
            <person name="Grigoriev I.V."/>
            <person name="Nagy L.G."/>
            <person name="Martin F."/>
            <person name="Kauserud H."/>
        </authorList>
    </citation>
    <scope>NUCLEOTIDE SEQUENCE</scope>
    <source>
        <strain evidence="2">9144</strain>
    </source>
</reference>
<dbReference type="Proteomes" id="UP001219525">
    <property type="component" value="Unassembled WGS sequence"/>
</dbReference>
<dbReference type="EMBL" id="JARJCW010000136">
    <property type="protein sequence ID" value="KAJ7191181.1"/>
    <property type="molecule type" value="Genomic_DNA"/>
</dbReference>
<evidence type="ECO:0000313" key="2">
    <source>
        <dbReference type="EMBL" id="KAJ7191181.1"/>
    </source>
</evidence>
<protein>
    <submittedName>
        <fullName evidence="2">Uncharacterized protein</fullName>
    </submittedName>
</protein>
<organism evidence="2 3">
    <name type="scientific">Mycena pura</name>
    <dbReference type="NCBI Taxonomy" id="153505"/>
    <lineage>
        <taxon>Eukaryota</taxon>
        <taxon>Fungi</taxon>
        <taxon>Dikarya</taxon>
        <taxon>Basidiomycota</taxon>
        <taxon>Agaricomycotina</taxon>
        <taxon>Agaricomycetes</taxon>
        <taxon>Agaricomycetidae</taxon>
        <taxon>Agaricales</taxon>
        <taxon>Marasmiineae</taxon>
        <taxon>Mycenaceae</taxon>
        <taxon>Mycena</taxon>
    </lineage>
</organism>
<feature type="region of interest" description="Disordered" evidence="1">
    <location>
        <begin position="16"/>
        <end position="58"/>
    </location>
</feature>
<dbReference type="AlphaFoldDB" id="A0AAD6Y4H4"/>
<feature type="compositionally biased region" description="Basic and acidic residues" evidence="1">
    <location>
        <begin position="510"/>
        <end position="529"/>
    </location>
</feature>
<proteinExistence type="predicted"/>
<comment type="caution">
    <text evidence="2">The sequence shown here is derived from an EMBL/GenBank/DDBJ whole genome shotgun (WGS) entry which is preliminary data.</text>
</comment>
<gene>
    <name evidence="2" type="ORF">GGX14DRAFT_601059</name>
</gene>